<feature type="non-terminal residue" evidence="2">
    <location>
        <position position="74"/>
    </location>
</feature>
<sequence length="74" mass="8396">MIRTWFIVSLLIVWGRRRKSTNLDSSKATSRCGENMAKNDGPSLGCVNASRHKLLQKSCRDIIPIRYCLQSSNI</sequence>
<dbReference type="Proteomes" id="UP000724874">
    <property type="component" value="Unassembled WGS sequence"/>
</dbReference>
<protein>
    <recommendedName>
        <fullName evidence="4">Secreted protein</fullName>
    </recommendedName>
</protein>
<gene>
    <name evidence="2" type="ORF">CPB84DRAFT_1778593</name>
</gene>
<evidence type="ECO:0000313" key="2">
    <source>
        <dbReference type="EMBL" id="KAF8900881.1"/>
    </source>
</evidence>
<comment type="caution">
    <text evidence="2">The sequence shown here is derived from an EMBL/GenBank/DDBJ whole genome shotgun (WGS) entry which is preliminary data.</text>
</comment>
<evidence type="ECO:0008006" key="4">
    <source>
        <dbReference type="Google" id="ProtNLM"/>
    </source>
</evidence>
<organism evidence="2 3">
    <name type="scientific">Gymnopilus junonius</name>
    <name type="common">Spectacular rustgill mushroom</name>
    <name type="synonym">Gymnopilus spectabilis subsp. junonius</name>
    <dbReference type="NCBI Taxonomy" id="109634"/>
    <lineage>
        <taxon>Eukaryota</taxon>
        <taxon>Fungi</taxon>
        <taxon>Dikarya</taxon>
        <taxon>Basidiomycota</taxon>
        <taxon>Agaricomycotina</taxon>
        <taxon>Agaricomycetes</taxon>
        <taxon>Agaricomycetidae</taxon>
        <taxon>Agaricales</taxon>
        <taxon>Agaricineae</taxon>
        <taxon>Hymenogastraceae</taxon>
        <taxon>Gymnopilus</taxon>
    </lineage>
</organism>
<evidence type="ECO:0000256" key="1">
    <source>
        <dbReference type="SAM" id="SignalP"/>
    </source>
</evidence>
<keyword evidence="1" id="KW-0732">Signal</keyword>
<proteinExistence type="predicted"/>
<feature type="chain" id="PRO_5040228702" description="Secreted protein" evidence="1">
    <location>
        <begin position="21"/>
        <end position="74"/>
    </location>
</feature>
<accession>A0A9P5TP03</accession>
<reference evidence="2" key="1">
    <citation type="submission" date="2020-11" db="EMBL/GenBank/DDBJ databases">
        <authorList>
            <consortium name="DOE Joint Genome Institute"/>
            <person name="Ahrendt S."/>
            <person name="Riley R."/>
            <person name="Andreopoulos W."/>
            <person name="LaButti K."/>
            <person name="Pangilinan J."/>
            <person name="Ruiz-duenas F.J."/>
            <person name="Barrasa J.M."/>
            <person name="Sanchez-Garcia M."/>
            <person name="Camarero S."/>
            <person name="Miyauchi S."/>
            <person name="Serrano A."/>
            <person name="Linde D."/>
            <person name="Babiker R."/>
            <person name="Drula E."/>
            <person name="Ayuso-Fernandez I."/>
            <person name="Pacheco R."/>
            <person name="Padilla G."/>
            <person name="Ferreira P."/>
            <person name="Barriuso J."/>
            <person name="Kellner H."/>
            <person name="Castanera R."/>
            <person name="Alfaro M."/>
            <person name="Ramirez L."/>
            <person name="Pisabarro A.G."/>
            <person name="Kuo A."/>
            <person name="Tritt A."/>
            <person name="Lipzen A."/>
            <person name="He G."/>
            <person name="Yan M."/>
            <person name="Ng V."/>
            <person name="Cullen D."/>
            <person name="Martin F."/>
            <person name="Rosso M.-N."/>
            <person name="Henrissat B."/>
            <person name="Hibbett D."/>
            <person name="Martinez A.T."/>
            <person name="Grigoriev I.V."/>
        </authorList>
    </citation>
    <scope>NUCLEOTIDE SEQUENCE</scope>
    <source>
        <strain evidence="2">AH 44721</strain>
    </source>
</reference>
<dbReference type="AlphaFoldDB" id="A0A9P5TP03"/>
<dbReference type="EMBL" id="JADNYJ010000045">
    <property type="protein sequence ID" value="KAF8900881.1"/>
    <property type="molecule type" value="Genomic_DNA"/>
</dbReference>
<feature type="signal peptide" evidence="1">
    <location>
        <begin position="1"/>
        <end position="20"/>
    </location>
</feature>
<keyword evidence="3" id="KW-1185">Reference proteome</keyword>
<evidence type="ECO:0000313" key="3">
    <source>
        <dbReference type="Proteomes" id="UP000724874"/>
    </source>
</evidence>
<name>A0A9P5TP03_GYMJU</name>